<evidence type="ECO:0000256" key="4">
    <source>
        <dbReference type="ARBA" id="ARBA00023284"/>
    </source>
</evidence>
<keyword evidence="3" id="KW-1015">Disulfide bond</keyword>
<dbReference type="PROSITE" id="PS51352">
    <property type="entry name" value="THIOREDOXIN_2"/>
    <property type="match status" value="1"/>
</dbReference>
<evidence type="ECO:0000256" key="2">
    <source>
        <dbReference type="ARBA" id="ARBA00022748"/>
    </source>
</evidence>
<comment type="caution">
    <text evidence="7">The sequence shown here is derived from an EMBL/GenBank/DDBJ whole genome shotgun (WGS) entry which is preliminary data.</text>
</comment>
<reference evidence="7 8" key="1">
    <citation type="submission" date="2019-12" db="EMBL/GenBank/DDBJ databases">
        <title>The draft genomic sequence of strain Chitinophaga oryziterrae JCM 16595.</title>
        <authorList>
            <person name="Zhang X."/>
        </authorList>
    </citation>
    <scope>NUCLEOTIDE SEQUENCE [LARGE SCALE GENOMIC DNA]</scope>
    <source>
        <strain evidence="7 8">JCM 16595</strain>
    </source>
</reference>
<dbReference type="CDD" id="cd02966">
    <property type="entry name" value="TlpA_like_family"/>
    <property type="match status" value="1"/>
</dbReference>
<dbReference type="AlphaFoldDB" id="A0A6N8JCH3"/>
<feature type="signal peptide" evidence="5">
    <location>
        <begin position="1"/>
        <end position="18"/>
    </location>
</feature>
<dbReference type="Gene3D" id="3.40.30.10">
    <property type="entry name" value="Glutaredoxin"/>
    <property type="match status" value="1"/>
</dbReference>
<comment type="subcellular location">
    <subcellularLocation>
        <location evidence="1">Cell envelope</location>
    </subcellularLocation>
</comment>
<dbReference type="SUPFAM" id="SSF52833">
    <property type="entry name" value="Thioredoxin-like"/>
    <property type="match status" value="1"/>
</dbReference>
<dbReference type="GO" id="GO:0016209">
    <property type="term" value="F:antioxidant activity"/>
    <property type="evidence" value="ECO:0007669"/>
    <property type="project" value="InterPro"/>
</dbReference>
<dbReference type="RefSeq" id="WP_157301605.1">
    <property type="nucleotide sequence ID" value="NZ_BAAAZB010000004.1"/>
</dbReference>
<evidence type="ECO:0000256" key="1">
    <source>
        <dbReference type="ARBA" id="ARBA00004196"/>
    </source>
</evidence>
<keyword evidence="4" id="KW-0676">Redox-active center</keyword>
<dbReference type="InterPro" id="IPR000866">
    <property type="entry name" value="AhpC/TSA"/>
</dbReference>
<dbReference type="InterPro" id="IPR025380">
    <property type="entry name" value="DUF4369"/>
</dbReference>
<evidence type="ECO:0000259" key="6">
    <source>
        <dbReference type="PROSITE" id="PS51352"/>
    </source>
</evidence>
<keyword evidence="8" id="KW-1185">Reference proteome</keyword>
<evidence type="ECO:0000256" key="5">
    <source>
        <dbReference type="SAM" id="SignalP"/>
    </source>
</evidence>
<protein>
    <submittedName>
        <fullName evidence="7">Redoxin domain-containing protein</fullName>
    </submittedName>
</protein>
<dbReference type="PANTHER" id="PTHR42852:SF6">
    <property type="entry name" value="THIOL:DISULFIDE INTERCHANGE PROTEIN DSBE"/>
    <property type="match status" value="1"/>
</dbReference>
<dbReference type="Pfam" id="PF14289">
    <property type="entry name" value="DUF4369"/>
    <property type="match status" value="1"/>
</dbReference>
<name>A0A6N8JCH3_9BACT</name>
<accession>A0A6N8JCH3</accession>
<feature type="domain" description="Thioredoxin" evidence="6">
    <location>
        <begin position="234"/>
        <end position="375"/>
    </location>
</feature>
<gene>
    <name evidence="7" type="ORF">GO495_20530</name>
</gene>
<dbReference type="InterPro" id="IPR013766">
    <property type="entry name" value="Thioredoxin_domain"/>
</dbReference>
<keyword evidence="5" id="KW-0732">Signal</keyword>
<dbReference type="InterPro" id="IPR036249">
    <property type="entry name" value="Thioredoxin-like_sf"/>
</dbReference>
<dbReference type="GO" id="GO:0016491">
    <property type="term" value="F:oxidoreductase activity"/>
    <property type="evidence" value="ECO:0007669"/>
    <property type="project" value="InterPro"/>
</dbReference>
<dbReference type="Pfam" id="PF00578">
    <property type="entry name" value="AhpC-TSA"/>
    <property type="match status" value="1"/>
</dbReference>
<dbReference type="Proteomes" id="UP000468388">
    <property type="component" value="Unassembled WGS sequence"/>
</dbReference>
<evidence type="ECO:0000313" key="7">
    <source>
        <dbReference type="EMBL" id="MVT42995.1"/>
    </source>
</evidence>
<proteinExistence type="predicted"/>
<dbReference type="GO" id="GO:0030313">
    <property type="term" value="C:cell envelope"/>
    <property type="evidence" value="ECO:0007669"/>
    <property type="project" value="UniProtKB-SubCell"/>
</dbReference>
<dbReference type="GO" id="GO:0017004">
    <property type="term" value="P:cytochrome complex assembly"/>
    <property type="evidence" value="ECO:0007669"/>
    <property type="project" value="UniProtKB-KW"/>
</dbReference>
<dbReference type="OrthoDB" id="750178at2"/>
<dbReference type="EMBL" id="WRXO01000006">
    <property type="protein sequence ID" value="MVT42995.1"/>
    <property type="molecule type" value="Genomic_DNA"/>
</dbReference>
<keyword evidence="2" id="KW-0201">Cytochrome c-type biogenesis</keyword>
<evidence type="ECO:0000256" key="3">
    <source>
        <dbReference type="ARBA" id="ARBA00023157"/>
    </source>
</evidence>
<organism evidence="7 8">
    <name type="scientific">Chitinophaga oryziterrae</name>
    <dbReference type="NCBI Taxonomy" id="1031224"/>
    <lineage>
        <taxon>Bacteria</taxon>
        <taxon>Pseudomonadati</taxon>
        <taxon>Bacteroidota</taxon>
        <taxon>Chitinophagia</taxon>
        <taxon>Chitinophagales</taxon>
        <taxon>Chitinophagaceae</taxon>
        <taxon>Chitinophaga</taxon>
    </lineage>
</organism>
<dbReference type="PANTHER" id="PTHR42852">
    <property type="entry name" value="THIOL:DISULFIDE INTERCHANGE PROTEIN DSBE"/>
    <property type="match status" value="1"/>
</dbReference>
<evidence type="ECO:0000313" key="8">
    <source>
        <dbReference type="Proteomes" id="UP000468388"/>
    </source>
</evidence>
<sequence length="375" mass="41029">MKTLITSALTLLSFAGFAQQQFTIEGKAGNLNSPAKAYLNYRDTAGTIILDSADVVNGVFTFKGAVTDPIDAGLMLMHNGEPVKGARSVDRTFVMLEKGNIKVNTTDSLTHATLSGTPLNIDYNAMVKAKAPMEKKLRDLAQLRIAYQGEGNTNFDKEHGAEVLAARKAFEDYDLGYIKMHPNSYMSLMILQVYINSLPVTMTIEPLFNAMSADIRDSRLGRLAGAEIAKYKLVDLNAPAPDFTQADTAGKMISLSSFKGKYVLVDFWASWCKPCRAENPNVVKAFNTFKNKNFTVVGVSLDYPGAKAQWLKAIADDHLEQFTELADLQSATNPVAALYNVKAIPQNFLVGPDGKIIAKDLRGEELQEKLASLLN</sequence>
<dbReference type="InterPro" id="IPR050553">
    <property type="entry name" value="Thioredoxin_ResA/DsbE_sf"/>
</dbReference>
<feature type="chain" id="PRO_5026837204" evidence="5">
    <location>
        <begin position="19"/>
        <end position="375"/>
    </location>
</feature>